<feature type="region of interest" description="Disordered" evidence="1">
    <location>
        <begin position="162"/>
        <end position="202"/>
    </location>
</feature>
<gene>
    <name evidence="2" type="ORF">COLO4_06045</name>
</gene>
<dbReference type="AlphaFoldDB" id="A0A1R3KP79"/>
<sequence length="202" mass="22234">MLKLRHNILSKKIQIRPNVATFAQLKNQSPIEGSGSESIGKGKGKAVDDSAPVNRKAELVQNFEKELIKETSDFQEDNLGLVAKLNVELSAKAVLFGEGRIGSKSRKIDTIPNLPNVRGDGDEAISKLKFGQDYGKMDGIEPNREHRGIGLDGKLVFQFQTAASHSNSAKRRKWKRKARVGGGRPSSNQDEETEWGDRVVAL</sequence>
<protein>
    <submittedName>
        <fullName evidence="2">60S ribosomal protein L8-B</fullName>
    </submittedName>
</protein>
<reference evidence="3" key="1">
    <citation type="submission" date="2013-09" db="EMBL/GenBank/DDBJ databases">
        <title>Corchorus olitorius genome sequencing.</title>
        <authorList>
            <person name="Alam M."/>
            <person name="Haque M.S."/>
            <person name="Islam M.S."/>
            <person name="Emdad E.M."/>
            <person name="Islam M.M."/>
            <person name="Ahmed B."/>
            <person name="Halim A."/>
            <person name="Hossen Q.M.M."/>
            <person name="Hossain M.Z."/>
            <person name="Ahmed R."/>
            <person name="Khan M.M."/>
            <person name="Islam R."/>
            <person name="Rashid M.M."/>
            <person name="Khan S.A."/>
            <person name="Rahman M.S."/>
            <person name="Alam M."/>
            <person name="Yahiya A.S."/>
            <person name="Khan M.S."/>
            <person name="Azam M.S."/>
            <person name="Haque T."/>
            <person name="Lashkar M.Z.H."/>
            <person name="Akhand A.I."/>
            <person name="Morshed G."/>
            <person name="Roy S."/>
            <person name="Uddin K.S."/>
            <person name="Rabeya T."/>
            <person name="Hossain A.S."/>
            <person name="Chowdhury A."/>
            <person name="Snigdha A.R."/>
            <person name="Mortoza M.S."/>
            <person name="Matin S.A."/>
            <person name="Hoque S.M.E."/>
            <person name="Islam M.K."/>
            <person name="Roy D.K."/>
            <person name="Haider R."/>
            <person name="Moosa M.M."/>
            <person name="Elias S.M."/>
            <person name="Hasan A.M."/>
            <person name="Jahan S."/>
            <person name="Shafiuddin M."/>
            <person name="Mahmood N."/>
            <person name="Shommy N.S."/>
        </authorList>
    </citation>
    <scope>NUCLEOTIDE SEQUENCE [LARGE SCALE GENOMIC DNA]</scope>
    <source>
        <strain evidence="3">cv. O-4</strain>
    </source>
</reference>
<feature type="compositionally biased region" description="Basic residues" evidence="1">
    <location>
        <begin position="168"/>
        <end position="179"/>
    </location>
</feature>
<comment type="caution">
    <text evidence="2">The sequence shown here is derived from an EMBL/GenBank/DDBJ whole genome shotgun (WGS) entry which is preliminary data.</text>
</comment>
<evidence type="ECO:0000256" key="1">
    <source>
        <dbReference type="SAM" id="MobiDB-lite"/>
    </source>
</evidence>
<dbReference type="EMBL" id="AWUE01012587">
    <property type="protein sequence ID" value="OMP08864.1"/>
    <property type="molecule type" value="Genomic_DNA"/>
</dbReference>
<keyword evidence="3" id="KW-1185">Reference proteome</keyword>
<accession>A0A1R3KP79</accession>
<organism evidence="2 3">
    <name type="scientific">Corchorus olitorius</name>
    <dbReference type="NCBI Taxonomy" id="93759"/>
    <lineage>
        <taxon>Eukaryota</taxon>
        <taxon>Viridiplantae</taxon>
        <taxon>Streptophyta</taxon>
        <taxon>Embryophyta</taxon>
        <taxon>Tracheophyta</taxon>
        <taxon>Spermatophyta</taxon>
        <taxon>Magnoliopsida</taxon>
        <taxon>eudicotyledons</taxon>
        <taxon>Gunneridae</taxon>
        <taxon>Pentapetalae</taxon>
        <taxon>rosids</taxon>
        <taxon>malvids</taxon>
        <taxon>Malvales</taxon>
        <taxon>Malvaceae</taxon>
        <taxon>Grewioideae</taxon>
        <taxon>Apeibeae</taxon>
        <taxon>Corchorus</taxon>
    </lineage>
</organism>
<keyword evidence="2" id="KW-0687">Ribonucleoprotein</keyword>
<keyword evidence="2" id="KW-0689">Ribosomal protein</keyword>
<dbReference type="Proteomes" id="UP000187203">
    <property type="component" value="Unassembled WGS sequence"/>
</dbReference>
<dbReference type="STRING" id="93759.A0A1R3KP79"/>
<dbReference type="GO" id="GO:0005840">
    <property type="term" value="C:ribosome"/>
    <property type="evidence" value="ECO:0007669"/>
    <property type="project" value="UniProtKB-KW"/>
</dbReference>
<proteinExistence type="predicted"/>
<evidence type="ECO:0000313" key="2">
    <source>
        <dbReference type="EMBL" id="OMP08864.1"/>
    </source>
</evidence>
<evidence type="ECO:0000313" key="3">
    <source>
        <dbReference type="Proteomes" id="UP000187203"/>
    </source>
</evidence>
<name>A0A1R3KP79_9ROSI</name>
<feature type="region of interest" description="Disordered" evidence="1">
    <location>
        <begin position="29"/>
        <end position="50"/>
    </location>
</feature>